<feature type="non-terminal residue" evidence="1">
    <location>
        <position position="178"/>
    </location>
</feature>
<proteinExistence type="predicted"/>
<evidence type="ECO:0000313" key="1">
    <source>
        <dbReference type="EMBL" id="KAJ3050503.1"/>
    </source>
</evidence>
<organism evidence="1 2">
    <name type="scientific">Rhizophlyctis rosea</name>
    <dbReference type="NCBI Taxonomy" id="64517"/>
    <lineage>
        <taxon>Eukaryota</taxon>
        <taxon>Fungi</taxon>
        <taxon>Fungi incertae sedis</taxon>
        <taxon>Chytridiomycota</taxon>
        <taxon>Chytridiomycota incertae sedis</taxon>
        <taxon>Chytridiomycetes</taxon>
        <taxon>Rhizophlyctidales</taxon>
        <taxon>Rhizophlyctidaceae</taxon>
        <taxon>Rhizophlyctis</taxon>
    </lineage>
</organism>
<name>A0AAD5X583_9FUNG</name>
<comment type="caution">
    <text evidence="1">The sequence shown here is derived from an EMBL/GenBank/DDBJ whole genome shotgun (WGS) entry which is preliminary data.</text>
</comment>
<keyword evidence="2" id="KW-1185">Reference proteome</keyword>
<evidence type="ECO:0000313" key="2">
    <source>
        <dbReference type="Proteomes" id="UP001212841"/>
    </source>
</evidence>
<gene>
    <name evidence="1" type="ORF">HK097_008541</name>
</gene>
<dbReference type="Proteomes" id="UP001212841">
    <property type="component" value="Unassembled WGS sequence"/>
</dbReference>
<protein>
    <submittedName>
        <fullName evidence="1">Uncharacterized protein</fullName>
    </submittedName>
</protein>
<sequence>MPDIAMYLSDVDVVEEQPGKASRECYLPVAFAEVKDGNVTPAVCSPQLGWAQASACLALLTAGFDESEIVVPGFSFCGPIYNLEIMMVRLVDGKVTFVSVSPEIWKTMGTPDAGCKIAASVAAVTNHYQTNGRIASRLIHEKKLRFIRTAAGLKDLPGADEEYHDHSGAIFAGTEATT</sequence>
<dbReference type="EMBL" id="JADGJD010000505">
    <property type="protein sequence ID" value="KAJ3050503.1"/>
    <property type="molecule type" value="Genomic_DNA"/>
</dbReference>
<reference evidence="1" key="1">
    <citation type="submission" date="2020-05" db="EMBL/GenBank/DDBJ databases">
        <title>Phylogenomic resolution of chytrid fungi.</title>
        <authorList>
            <person name="Stajich J.E."/>
            <person name="Amses K."/>
            <person name="Simmons R."/>
            <person name="Seto K."/>
            <person name="Myers J."/>
            <person name="Bonds A."/>
            <person name="Quandt C.A."/>
            <person name="Barry K."/>
            <person name="Liu P."/>
            <person name="Grigoriev I."/>
            <person name="Longcore J.E."/>
            <person name="James T.Y."/>
        </authorList>
    </citation>
    <scope>NUCLEOTIDE SEQUENCE</scope>
    <source>
        <strain evidence="1">JEL0318</strain>
    </source>
</reference>
<dbReference type="AlphaFoldDB" id="A0AAD5X583"/>
<accession>A0AAD5X583</accession>